<dbReference type="GO" id="GO:0008270">
    <property type="term" value="F:zinc ion binding"/>
    <property type="evidence" value="ECO:0007669"/>
    <property type="project" value="UniProtKB-KW"/>
</dbReference>
<keyword evidence="1" id="KW-0479">Metal-binding</keyword>
<name>A0AAN7NZV0_9COLE</name>
<dbReference type="InterPro" id="IPR044286">
    <property type="entry name" value="SINL_plant"/>
</dbReference>
<evidence type="ECO:0000256" key="1">
    <source>
        <dbReference type="ARBA" id="ARBA00022723"/>
    </source>
</evidence>
<evidence type="ECO:0000256" key="5">
    <source>
        <dbReference type="PROSITE-ProRule" id="PRU00455"/>
    </source>
</evidence>
<evidence type="ECO:0000256" key="3">
    <source>
        <dbReference type="ARBA" id="ARBA00022833"/>
    </source>
</evidence>
<dbReference type="InterPro" id="IPR013010">
    <property type="entry name" value="Znf_SIAH"/>
</dbReference>
<evidence type="ECO:0000256" key="4">
    <source>
        <dbReference type="ARBA" id="ARBA00024004"/>
    </source>
</evidence>
<keyword evidence="2 5" id="KW-0863">Zinc-finger</keyword>
<evidence type="ECO:0000259" key="6">
    <source>
        <dbReference type="PROSITE" id="PS51081"/>
    </source>
</evidence>
<dbReference type="PROSITE" id="PS51081">
    <property type="entry name" value="ZF_SIAH"/>
    <property type="match status" value="3"/>
</dbReference>
<sequence length="1344" mass="156108">MDTKKSPKYSLPDEIATQLICSYCYEFLSCGPIKMYKGTYACGRCVINKEDEIILPQIFENFLANFTFPCKYYKEGCEKNVQFNGTQKHESKCTYRKISCPKLNCVETILTVNLYNHFQKHHISQIIENSQFRINLNKNDIQNLIANESECIVVIKYCYSQATKSLQLSIAPVNEKFQTVDRYKLQICNEHDVDNNISLSQKICHLYNGPYLETGYFDDINLSNYLSILNNPKVVIIKIFLIYSSKTSLTTETLITNNTSEFALLNDVDEENARQILEKCIEDTKSNANSFEYRTRNRIKPLRKTNRNFLSVFEYTDTYEYSDSDSFYLCVDEPKDLVPCQWKGCKHSYKEQEILKHQDECEFKLYICPFLADCQQEKMTMEPSPKYMLPDDIAKKMICSYCNGFLSCGPIKMQKGSYICGRCDIKGKDDGVLPHIFEVFMDNFTFPCKYYKEGCTKTVLFNDTQKHEVKCSHRIIMCPELHSCDEILLIMNLYDHFQKYHINRIIENCQFKLDLNENGKQNLLIYESDCVVVVKYSYIQATKNLQLSVAPLNEKIGTVDKYKLQIYNGDDVDNNISLSQKLCHLYNSKHLKTGEFDNINLSDYLSILNDPKVLIIKIILIYSNDSSVTNKTLITNKTGKIAQIDDIDEENASEKLKKRRSRVAYRYEDNNTNTVPCKWKDCIKSDEKQNILKHQDECEFRLYICPFLEDCEEEKMESEESPKYILPDKIATKLICSYCKGHLSCGPIRIQKGMYACGRCITNRQDEAILPQIFEDFLANFTFPCKYRKDGCNKTVLFNDTQKHEAKCSYRMIPCPELNCTATILTSNLYKHFQKHHVNRIIENCELKLDLNKSDEKNLLICESGIIIVIKYCYSQATKSLQLTIAPVNEKFRTVDKYKLQVCNENDVENNISFSQKLCHLYNYQHLETGEYDNINLSDYLSILNDPKVVIIKILLLYSNNISTETLIADKIDKVAPLNDVVEETARNILQKYTVDRNTPSYSYYNYPPVNKIKDSRFPCQWKGCNQSDDKQTILKHQEECKFKLHICPFIDNCEQGLYKFNSSFLSHLETHGQHCPNPNEIVILLYNPTAPYPTEKVCNYFTILNRAVVRITCTMETSGDWKLVCSSSIGIKVEKSQRSGSGVDDLYTSHLWYFNLLLFLTDHELPTTSIDNIEELTQELDLEVDNNKKMNPPTSLQTPQIPTPTPVDRTELQLLLKAIPEYQPGYNLSIFISEVDSLLKHLNGRLSTDLVYAVEYTIRSKLIDEARDFIAYQNVKDWSSIKSSLLQKYGDHRSEDLLVLDLRRLAHTRAEHYLNFYNRILKALNDLMQYVQLYIRDDNLKQG</sequence>
<comment type="function">
    <text evidence="4">E3 ubiquitin-protein ligase that mediates ubiquitination and subsequent proteasomal degradation of target proteins. E3 ubiquitin ligases accept ubiquitin from an E2 ubiquitin-conjugating enzyme in the form of a thioester and then directly transfers the ubiquitin to targeted substrates. It probably triggers the ubiquitin-mediated degradation of different substrates.</text>
</comment>
<dbReference type="PANTHER" id="PTHR46632:SF16">
    <property type="entry name" value="E3 UBIQUITIN-PROTEIN LIGASE SINA-LIKE 10"/>
    <property type="match status" value="1"/>
</dbReference>
<keyword evidence="3" id="KW-0862">Zinc</keyword>
<evidence type="ECO:0000256" key="2">
    <source>
        <dbReference type="ARBA" id="ARBA00022771"/>
    </source>
</evidence>
<reference evidence="8" key="1">
    <citation type="submission" date="2023-01" db="EMBL/GenBank/DDBJ databases">
        <title>Key to firefly adult light organ development and bioluminescence: homeobox transcription factors regulate luciferase expression and transportation to peroxisome.</title>
        <authorList>
            <person name="Fu X."/>
        </authorList>
    </citation>
    <scope>NUCLEOTIDE SEQUENCE [LARGE SCALE GENOMIC DNA]</scope>
</reference>
<evidence type="ECO:0000313" key="8">
    <source>
        <dbReference type="Proteomes" id="UP001353858"/>
    </source>
</evidence>
<dbReference type="Proteomes" id="UP001353858">
    <property type="component" value="Unassembled WGS sequence"/>
</dbReference>
<dbReference type="Pfam" id="PF21361">
    <property type="entry name" value="Sina_ZnF"/>
    <property type="match status" value="3"/>
</dbReference>
<evidence type="ECO:0000313" key="7">
    <source>
        <dbReference type="EMBL" id="KAK4873879.1"/>
    </source>
</evidence>
<keyword evidence="8" id="KW-1185">Reference proteome</keyword>
<dbReference type="PANTHER" id="PTHR46632">
    <property type="entry name" value="E3 UBIQUITIN-PROTEIN LIGASE SINA-LIKE 4"/>
    <property type="match status" value="1"/>
</dbReference>
<gene>
    <name evidence="7" type="ORF">RN001_013239</name>
</gene>
<proteinExistence type="predicted"/>
<dbReference type="SUPFAM" id="SSF49599">
    <property type="entry name" value="TRAF domain-like"/>
    <property type="match status" value="3"/>
</dbReference>
<organism evidence="7 8">
    <name type="scientific">Aquatica leii</name>
    <dbReference type="NCBI Taxonomy" id="1421715"/>
    <lineage>
        <taxon>Eukaryota</taxon>
        <taxon>Metazoa</taxon>
        <taxon>Ecdysozoa</taxon>
        <taxon>Arthropoda</taxon>
        <taxon>Hexapoda</taxon>
        <taxon>Insecta</taxon>
        <taxon>Pterygota</taxon>
        <taxon>Neoptera</taxon>
        <taxon>Endopterygota</taxon>
        <taxon>Coleoptera</taxon>
        <taxon>Polyphaga</taxon>
        <taxon>Elateriformia</taxon>
        <taxon>Elateroidea</taxon>
        <taxon>Lampyridae</taxon>
        <taxon>Luciolinae</taxon>
        <taxon>Aquatica</taxon>
    </lineage>
</organism>
<comment type="caution">
    <text evidence="7">The sequence shown here is derived from an EMBL/GenBank/DDBJ whole genome shotgun (WGS) entry which is preliminary data.</text>
</comment>
<feature type="domain" description="SIAH-type" evidence="6">
    <location>
        <begin position="780"/>
        <end position="838"/>
    </location>
</feature>
<protein>
    <recommendedName>
        <fullName evidence="6">SIAH-type domain-containing protein</fullName>
    </recommendedName>
</protein>
<accession>A0AAN7NZV0</accession>
<dbReference type="Gene3D" id="3.30.40.10">
    <property type="entry name" value="Zinc/RING finger domain, C3HC4 (zinc finger)"/>
    <property type="match status" value="4"/>
</dbReference>
<dbReference type="EMBL" id="JARPUR010000006">
    <property type="protein sequence ID" value="KAK4873879.1"/>
    <property type="molecule type" value="Genomic_DNA"/>
</dbReference>
<feature type="domain" description="SIAH-type" evidence="6">
    <location>
        <begin position="65"/>
        <end position="123"/>
    </location>
</feature>
<feature type="domain" description="SIAH-type" evidence="6">
    <location>
        <begin position="443"/>
        <end position="502"/>
    </location>
</feature>
<dbReference type="InterPro" id="IPR013083">
    <property type="entry name" value="Znf_RING/FYVE/PHD"/>
</dbReference>